<dbReference type="GO" id="GO:0016887">
    <property type="term" value="F:ATP hydrolysis activity"/>
    <property type="evidence" value="ECO:0007669"/>
    <property type="project" value="InterPro"/>
</dbReference>
<keyword evidence="5" id="KW-0067">ATP-binding</keyword>
<reference evidence="14" key="2">
    <citation type="submission" date="2020-09" db="EMBL/GenBank/DDBJ databases">
        <authorList>
            <person name="Sun Q."/>
            <person name="Zhou Y."/>
        </authorList>
    </citation>
    <scope>NUCLEOTIDE SEQUENCE</scope>
    <source>
        <strain evidence="14">CGMCC 1.12153</strain>
    </source>
</reference>
<dbReference type="SUPFAM" id="SSF52540">
    <property type="entry name" value="P-loop containing nucleoside triphosphate hydrolases"/>
    <property type="match status" value="1"/>
</dbReference>
<keyword evidence="3" id="KW-0410">Iron transport</keyword>
<dbReference type="GO" id="GO:0016020">
    <property type="term" value="C:membrane"/>
    <property type="evidence" value="ECO:0007669"/>
    <property type="project" value="InterPro"/>
</dbReference>
<dbReference type="PANTHER" id="PTHR42781">
    <property type="entry name" value="SPERMIDINE/PUTRESCINE IMPORT ATP-BINDING PROTEIN POTA"/>
    <property type="match status" value="1"/>
</dbReference>
<dbReference type="InterPro" id="IPR015853">
    <property type="entry name" value="ABC_transpr_FbpC"/>
</dbReference>
<evidence type="ECO:0000256" key="3">
    <source>
        <dbReference type="ARBA" id="ARBA00022496"/>
    </source>
</evidence>
<keyword evidence="2" id="KW-1003">Cell membrane</keyword>
<organism evidence="14 15">
    <name type="scientific">Halobacillus andaensis</name>
    <dbReference type="NCBI Taxonomy" id="1176239"/>
    <lineage>
        <taxon>Bacteria</taxon>
        <taxon>Bacillati</taxon>
        <taxon>Bacillota</taxon>
        <taxon>Bacilli</taxon>
        <taxon>Bacillales</taxon>
        <taxon>Bacillaceae</taxon>
        <taxon>Halobacillus</taxon>
    </lineage>
</organism>
<protein>
    <recommendedName>
        <fullName evidence="12">Carnitine transport ATP-binding protein OpuCA</fullName>
        <ecNumber evidence="11">7.6.2.9</ecNumber>
    </recommendedName>
</protein>
<accession>A0A917BC35</accession>
<keyword evidence="7" id="KW-0406">Ion transport</keyword>
<evidence type="ECO:0000256" key="12">
    <source>
        <dbReference type="ARBA" id="ARBA00070305"/>
    </source>
</evidence>
<evidence type="ECO:0000256" key="8">
    <source>
        <dbReference type="ARBA" id="ARBA00023136"/>
    </source>
</evidence>
<comment type="caution">
    <text evidence="14">The sequence shown here is derived from an EMBL/GenBank/DDBJ whole genome shotgun (WGS) entry which is preliminary data.</text>
</comment>
<evidence type="ECO:0000256" key="9">
    <source>
        <dbReference type="ARBA" id="ARBA00052482"/>
    </source>
</evidence>
<name>A0A917BC35_HALAA</name>
<dbReference type="PROSITE" id="PS50893">
    <property type="entry name" value="ABC_TRANSPORTER_2"/>
    <property type="match status" value="1"/>
</dbReference>
<evidence type="ECO:0000256" key="7">
    <source>
        <dbReference type="ARBA" id="ARBA00023065"/>
    </source>
</evidence>
<dbReference type="SMART" id="SM00382">
    <property type="entry name" value="AAA"/>
    <property type="match status" value="1"/>
</dbReference>
<keyword evidence="15" id="KW-1185">Reference proteome</keyword>
<keyword evidence="8" id="KW-0472">Membrane</keyword>
<evidence type="ECO:0000256" key="6">
    <source>
        <dbReference type="ARBA" id="ARBA00023004"/>
    </source>
</evidence>
<dbReference type="InterPro" id="IPR003593">
    <property type="entry name" value="AAA+_ATPase"/>
</dbReference>
<dbReference type="FunFam" id="3.40.50.300:FF:000425">
    <property type="entry name" value="Probable ABC transporter, ATP-binding subunit"/>
    <property type="match status" value="1"/>
</dbReference>
<evidence type="ECO:0000256" key="4">
    <source>
        <dbReference type="ARBA" id="ARBA00022741"/>
    </source>
</evidence>
<evidence type="ECO:0000256" key="1">
    <source>
        <dbReference type="ARBA" id="ARBA00022448"/>
    </source>
</evidence>
<keyword evidence="1" id="KW-0813">Transport</keyword>
<dbReference type="EC" id="7.6.2.9" evidence="11"/>
<dbReference type="InterPro" id="IPR027417">
    <property type="entry name" value="P-loop_NTPase"/>
</dbReference>
<dbReference type="InterPro" id="IPR003439">
    <property type="entry name" value="ABC_transporter-like_ATP-bd"/>
</dbReference>
<dbReference type="GO" id="GO:0015408">
    <property type="term" value="F:ABC-type ferric iron transporter activity"/>
    <property type="evidence" value="ECO:0007669"/>
    <property type="project" value="InterPro"/>
</dbReference>
<dbReference type="EMBL" id="BMEL01000005">
    <property type="protein sequence ID" value="GGF33416.1"/>
    <property type="molecule type" value="Genomic_DNA"/>
</dbReference>
<evidence type="ECO:0000256" key="5">
    <source>
        <dbReference type="ARBA" id="ARBA00022840"/>
    </source>
</evidence>
<comment type="catalytic activity">
    <reaction evidence="9">
        <text>a quaternary ammonium(out) + ATP + H2O = a quaternary ammonium(in) + ADP + phosphate + H(+)</text>
        <dbReference type="Rhea" id="RHEA:11036"/>
        <dbReference type="ChEBI" id="CHEBI:15377"/>
        <dbReference type="ChEBI" id="CHEBI:15378"/>
        <dbReference type="ChEBI" id="CHEBI:30616"/>
        <dbReference type="ChEBI" id="CHEBI:35267"/>
        <dbReference type="ChEBI" id="CHEBI:43474"/>
        <dbReference type="ChEBI" id="CHEBI:456216"/>
        <dbReference type="EC" id="7.6.2.9"/>
    </reaction>
</comment>
<dbReference type="InterPro" id="IPR050093">
    <property type="entry name" value="ABC_SmlMolc_Importer"/>
</dbReference>
<dbReference type="CDD" id="cd03259">
    <property type="entry name" value="ABC_Carb_Solutes_like"/>
    <property type="match status" value="1"/>
</dbReference>
<keyword evidence="6" id="KW-0408">Iron</keyword>
<dbReference type="Pfam" id="PF00005">
    <property type="entry name" value="ABC_tran"/>
    <property type="match status" value="1"/>
</dbReference>
<comment type="subunit">
    <text evidence="10">The complex is composed of two ATP-binding proteins (OpuCA), two transmembrane proteins (OpuCB and OpuCD) and a solute-binding protein (OpuCC).</text>
</comment>
<dbReference type="RefSeq" id="WP_188378904.1">
    <property type="nucleotide sequence ID" value="NZ_BMEL01000005.1"/>
</dbReference>
<evidence type="ECO:0000313" key="15">
    <source>
        <dbReference type="Proteomes" id="UP000660110"/>
    </source>
</evidence>
<dbReference type="GO" id="GO:0005524">
    <property type="term" value="F:ATP binding"/>
    <property type="evidence" value="ECO:0007669"/>
    <property type="project" value="UniProtKB-KW"/>
</dbReference>
<gene>
    <name evidence="14" type="ORF">GCM10010954_35730</name>
</gene>
<evidence type="ECO:0000256" key="11">
    <source>
        <dbReference type="ARBA" id="ARBA00066388"/>
    </source>
</evidence>
<evidence type="ECO:0000256" key="10">
    <source>
        <dbReference type="ARBA" id="ARBA00063934"/>
    </source>
</evidence>
<proteinExistence type="predicted"/>
<sequence length="323" mass="35744">MSKAIEVNNISKAFGSNVILDQLNFQLNPGDKLSIVGPSGSGKTTLLRILAGLDHPSSGTIKLGEKDVTHLDARTRKVGLVFQQPLLFPHMTVEENIDYGARLTGTFSREKTSDLLTAINLTETRTQFPSELSGGQQQRVALARALATEPEILLLDEPFSSLDPGMRQELRYWVRDLLDERGITSIFVTHDREEAMLMGDTIGVFYNGGFQQLASAETILQSPANPFVVQFFDNHLLIDQDHYVPLNKISFSSQATGARVMKAVLLQTSVANGERVAHVYVEELDKRLSLRLPFPHDGGSLDIFIPANHIYSFDSSRGAGRYE</sequence>
<evidence type="ECO:0000256" key="2">
    <source>
        <dbReference type="ARBA" id="ARBA00022475"/>
    </source>
</evidence>
<feature type="domain" description="ABC transporter" evidence="13">
    <location>
        <begin position="5"/>
        <end position="232"/>
    </location>
</feature>
<reference evidence="14" key="1">
    <citation type="journal article" date="2014" name="Int. J. Syst. Evol. Microbiol.">
        <title>Complete genome sequence of Corynebacterium casei LMG S-19264T (=DSM 44701T), isolated from a smear-ripened cheese.</title>
        <authorList>
            <consortium name="US DOE Joint Genome Institute (JGI-PGF)"/>
            <person name="Walter F."/>
            <person name="Albersmeier A."/>
            <person name="Kalinowski J."/>
            <person name="Ruckert C."/>
        </authorList>
    </citation>
    <scope>NUCLEOTIDE SEQUENCE</scope>
    <source>
        <strain evidence="14">CGMCC 1.12153</strain>
    </source>
</reference>
<dbReference type="PROSITE" id="PS00211">
    <property type="entry name" value="ABC_TRANSPORTER_1"/>
    <property type="match status" value="1"/>
</dbReference>
<dbReference type="PANTHER" id="PTHR42781:SF4">
    <property type="entry name" value="SPERMIDINE_PUTRESCINE IMPORT ATP-BINDING PROTEIN POTA"/>
    <property type="match status" value="1"/>
</dbReference>
<keyword evidence="4" id="KW-0547">Nucleotide-binding</keyword>
<dbReference type="AlphaFoldDB" id="A0A917BC35"/>
<dbReference type="GO" id="GO:0015418">
    <property type="term" value="F:ABC-type quaternary ammonium compound transporting activity"/>
    <property type="evidence" value="ECO:0007669"/>
    <property type="project" value="UniProtKB-EC"/>
</dbReference>
<dbReference type="Proteomes" id="UP000660110">
    <property type="component" value="Unassembled WGS sequence"/>
</dbReference>
<evidence type="ECO:0000313" key="14">
    <source>
        <dbReference type="EMBL" id="GGF33416.1"/>
    </source>
</evidence>
<evidence type="ECO:0000259" key="13">
    <source>
        <dbReference type="PROSITE" id="PS50893"/>
    </source>
</evidence>
<dbReference type="InterPro" id="IPR017871">
    <property type="entry name" value="ABC_transporter-like_CS"/>
</dbReference>
<dbReference type="Gene3D" id="3.40.50.300">
    <property type="entry name" value="P-loop containing nucleotide triphosphate hydrolases"/>
    <property type="match status" value="1"/>
</dbReference>